<dbReference type="GO" id="GO:0000156">
    <property type="term" value="F:phosphorelay response regulator activity"/>
    <property type="evidence" value="ECO:0007669"/>
    <property type="project" value="TreeGrafter"/>
</dbReference>
<evidence type="ECO:0000259" key="6">
    <source>
        <dbReference type="PROSITE" id="PS50110"/>
    </source>
</evidence>
<evidence type="ECO:0000259" key="7">
    <source>
        <dbReference type="PROSITE" id="PS51755"/>
    </source>
</evidence>
<keyword evidence="3 5" id="KW-0238">DNA-binding</keyword>
<evidence type="ECO:0000256" key="1">
    <source>
        <dbReference type="ARBA" id="ARBA00022553"/>
    </source>
</evidence>
<name>A0A7V8JV64_9BURK</name>
<dbReference type="InterPro" id="IPR036388">
    <property type="entry name" value="WH-like_DNA-bd_sf"/>
</dbReference>
<accession>A0A7V8JV64</accession>
<dbReference type="GO" id="GO:0005829">
    <property type="term" value="C:cytosol"/>
    <property type="evidence" value="ECO:0007669"/>
    <property type="project" value="TreeGrafter"/>
</dbReference>
<dbReference type="PROSITE" id="PS51755">
    <property type="entry name" value="OMPR_PHOB"/>
    <property type="match status" value="1"/>
</dbReference>
<feature type="domain" description="Response regulatory" evidence="6">
    <location>
        <begin position="2"/>
        <end position="123"/>
    </location>
</feature>
<dbReference type="Pfam" id="PF00486">
    <property type="entry name" value="Trans_reg_C"/>
    <property type="match status" value="1"/>
</dbReference>
<sequence>MKLGILSSSADCVALLRQLAAGRDCAVYAGADGLAAAREDGVGMLVVDLDGLEAHATQAAEGVSAFRQSAPQPHGGTPAPAVLLLAAAPQKALLQTLRAAGADDYLLKPIRRNELALRLELLMRAADPQTDAARLVEAGGFSFDLTRLRVSHPARPALDAALTQKEAELALLLLQHLGRPLSRAFLQERIWGAEPELPTRTIDTHVSRVRSKLGLKPEHGYRLATVYGYGYQLERLGPPPGA</sequence>
<evidence type="ECO:0000256" key="2">
    <source>
        <dbReference type="ARBA" id="ARBA00023012"/>
    </source>
</evidence>
<evidence type="ECO:0000313" key="9">
    <source>
        <dbReference type="Proteomes" id="UP000462435"/>
    </source>
</evidence>
<evidence type="ECO:0000256" key="3">
    <source>
        <dbReference type="ARBA" id="ARBA00023125"/>
    </source>
</evidence>
<reference evidence="9" key="1">
    <citation type="journal article" date="2020" name="MBio">
        <title>Horizontal gene transfer to a defensive symbiont with a reduced genome amongst a multipartite beetle microbiome.</title>
        <authorList>
            <person name="Waterworth S.C."/>
            <person name="Florez L.V."/>
            <person name="Rees E.R."/>
            <person name="Hertweck C."/>
            <person name="Kaltenpoth M."/>
            <person name="Kwan J.C."/>
        </authorList>
    </citation>
    <scope>NUCLEOTIDE SEQUENCE [LARGE SCALE GENOMIC DNA]</scope>
</reference>
<dbReference type="InterPro" id="IPR016032">
    <property type="entry name" value="Sig_transdc_resp-reg_C-effctor"/>
</dbReference>
<dbReference type="PANTHER" id="PTHR48111:SF40">
    <property type="entry name" value="PHOSPHATE REGULON TRANSCRIPTIONAL REGULATORY PROTEIN PHOB"/>
    <property type="match status" value="1"/>
</dbReference>
<dbReference type="SUPFAM" id="SSF52172">
    <property type="entry name" value="CheY-like"/>
    <property type="match status" value="1"/>
</dbReference>
<dbReference type="InterPro" id="IPR001789">
    <property type="entry name" value="Sig_transdc_resp-reg_receiver"/>
</dbReference>
<keyword evidence="1 4" id="KW-0597">Phosphoprotein</keyword>
<feature type="DNA-binding region" description="OmpR/PhoB-type" evidence="5">
    <location>
        <begin position="133"/>
        <end position="235"/>
    </location>
</feature>
<keyword evidence="2" id="KW-0902">Two-component regulatory system</keyword>
<dbReference type="Gene3D" id="1.10.10.10">
    <property type="entry name" value="Winged helix-like DNA-binding domain superfamily/Winged helix DNA-binding domain"/>
    <property type="match status" value="1"/>
</dbReference>
<evidence type="ECO:0000256" key="5">
    <source>
        <dbReference type="PROSITE-ProRule" id="PRU01091"/>
    </source>
</evidence>
<dbReference type="PROSITE" id="PS50110">
    <property type="entry name" value="RESPONSE_REGULATORY"/>
    <property type="match status" value="1"/>
</dbReference>
<dbReference type="InterPro" id="IPR011006">
    <property type="entry name" value="CheY-like_superfamily"/>
</dbReference>
<dbReference type="Gene3D" id="3.40.50.2300">
    <property type="match status" value="1"/>
</dbReference>
<organism evidence="8 9">
    <name type="scientific">Herbaspirillum frisingense</name>
    <dbReference type="NCBI Taxonomy" id="92645"/>
    <lineage>
        <taxon>Bacteria</taxon>
        <taxon>Pseudomonadati</taxon>
        <taxon>Pseudomonadota</taxon>
        <taxon>Betaproteobacteria</taxon>
        <taxon>Burkholderiales</taxon>
        <taxon>Oxalobacteraceae</taxon>
        <taxon>Herbaspirillum</taxon>
    </lineage>
</organism>
<dbReference type="GO" id="GO:0006355">
    <property type="term" value="P:regulation of DNA-templated transcription"/>
    <property type="evidence" value="ECO:0007669"/>
    <property type="project" value="InterPro"/>
</dbReference>
<dbReference type="CDD" id="cd00383">
    <property type="entry name" value="trans_reg_C"/>
    <property type="match status" value="1"/>
</dbReference>
<gene>
    <name evidence="8" type="primary">regX3_1</name>
    <name evidence="8" type="ORF">GAK35_01229</name>
</gene>
<dbReference type="InterPro" id="IPR001867">
    <property type="entry name" value="OmpR/PhoB-type_DNA-bd"/>
</dbReference>
<dbReference type="PANTHER" id="PTHR48111">
    <property type="entry name" value="REGULATOR OF RPOS"/>
    <property type="match status" value="1"/>
</dbReference>
<dbReference type="SMART" id="SM00862">
    <property type="entry name" value="Trans_reg_C"/>
    <property type="match status" value="1"/>
</dbReference>
<feature type="modified residue" description="4-aspartylphosphate" evidence="4">
    <location>
        <position position="48"/>
    </location>
</feature>
<dbReference type="EMBL" id="WNDX01000026">
    <property type="protein sequence ID" value="KAF1045873.1"/>
    <property type="molecule type" value="Genomic_DNA"/>
</dbReference>
<proteinExistence type="predicted"/>
<feature type="domain" description="OmpR/PhoB-type" evidence="7">
    <location>
        <begin position="133"/>
        <end position="235"/>
    </location>
</feature>
<dbReference type="AlphaFoldDB" id="A0A7V8JV64"/>
<evidence type="ECO:0000256" key="4">
    <source>
        <dbReference type="PROSITE-ProRule" id="PRU00169"/>
    </source>
</evidence>
<dbReference type="Proteomes" id="UP000462435">
    <property type="component" value="Unassembled WGS sequence"/>
</dbReference>
<dbReference type="GO" id="GO:0000976">
    <property type="term" value="F:transcription cis-regulatory region binding"/>
    <property type="evidence" value="ECO:0007669"/>
    <property type="project" value="TreeGrafter"/>
</dbReference>
<protein>
    <submittedName>
        <fullName evidence="8">Sensory transduction protein regX3</fullName>
    </submittedName>
</protein>
<dbReference type="GO" id="GO:0032993">
    <property type="term" value="C:protein-DNA complex"/>
    <property type="evidence" value="ECO:0007669"/>
    <property type="project" value="TreeGrafter"/>
</dbReference>
<dbReference type="InterPro" id="IPR039420">
    <property type="entry name" value="WalR-like"/>
</dbReference>
<comment type="caution">
    <text evidence="8">The sequence shown here is derived from an EMBL/GenBank/DDBJ whole genome shotgun (WGS) entry which is preliminary data.</text>
</comment>
<evidence type="ECO:0000313" key="8">
    <source>
        <dbReference type="EMBL" id="KAF1045873.1"/>
    </source>
</evidence>
<dbReference type="SUPFAM" id="SSF46894">
    <property type="entry name" value="C-terminal effector domain of the bipartite response regulators"/>
    <property type="match status" value="1"/>
</dbReference>